<dbReference type="RefSeq" id="WP_265424711.1">
    <property type="nucleotide sequence ID" value="NZ_JAPFPW010000007.1"/>
</dbReference>
<dbReference type="Gene3D" id="3.40.50.2300">
    <property type="match status" value="2"/>
</dbReference>
<dbReference type="Pfam" id="PF02321">
    <property type="entry name" value="OEP"/>
    <property type="match status" value="2"/>
</dbReference>
<keyword evidence="7" id="KW-0998">Cell outer membrane</keyword>
<keyword evidence="5" id="KW-0812">Transmembrane</keyword>
<evidence type="ECO:0000313" key="9">
    <source>
        <dbReference type="Proteomes" id="UP001209681"/>
    </source>
</evidence>
<dbReference type="InterPro" id="IPR003423">
    <property type="entry name" value="OMP_efflux"/>
</dbReference>
<dbReference type="EMBL" id="JAPFPW010000007">
    <property type="protein sequence ID" value="MCW7753842.1"/>
    <property type="molecule type" value="Genomic_DNA"/>
</dbReference>
<keyword evidence="4" id="KW-1134">Transmembrane beta strand</keyword>
<dbReference type="PANTHER" id="PTHR30026:SF20">
    <property type="entry name" value="OUTER MEMBRANE PROTEIN TOLC"/>
    <property type="match status" value="1"/>
</dbReference>
<comment type="similarity">
    <text evidence="2">Belongs to the outer membrane factor (OMF) (TC 1.B.17) family.</text>
</comment>
<evidence type="ECO:0000256" key="7">
    <source>
        <dbReference type="ARBA" id="ARBA00023237"/>
    </source>
</evidence>
<reference evidence="8 9" key="1">
    <citation type="submission" date="2022-11" db="EMBL/GenBank/DDBJ databases">
        <title>Desulfobotulus tamanensis H1 sp. nov. - anaerobic, alkaliphilic, sulphate reducing bacterium isolated from terrestrial mud volcano.</title>
        <authorList>
            <person name="Frolova A."/>
            <person name="Merkel A.Y."/>
            <person name="Slobodkin A.I."/>
        </authorList>
    </citation>
    <scope>NUCLEOTIDE SEQUENCE [LARGE SCALE GENOMIC DNA]</scope>
    <source>
        <strain evidence="8 9">H1</strain>
    </source>
</reference>
<dbReference type="Gene3D" id="1.20.1600.10">
    <property type="entry name" value="Outer membrane efflux proteins (OEP)"/>
    <property type="match status" value="1"/>
</dbReference>
<name>A0ABT3NA47_9BACT</name>
<gene>
    <name evidence="8" type="ORF">OOT00_07585</name>
</gene>
<evidence type="ECO:0000256" key="4">
    <source>
        <dbReference type="ARBA" id="ARBA00022452"/>
    </source>
</evidence>
<evidence type="ECO:0000256" key="3">
    <source>
        <dbReference type="ARBA" id="ARBA00022448"/>
    </source>
</evidence>
<dbReference type="SUPFAM" id="SSF56954">
    <property type="entry name" value="Outer membrane efflux proteins (OEP)"/>
    <property type="match status" value="1"/>
</dbReference>
<dbReference type="PANTHER" id="PTHR30026">
    <property type="entry name" value="OUTER MEMBRANE PROTEIN TOLC"/>
    <property type="match status" value="1"/>
</dbReference>
<dbReference type="Proteomes" id="UP001209681">
    <property type="component" value="Unassembled WGS sequence"/>
</dbReference>
<proteinExistence type="inferred from homology"/>
<evidence type="ECO:0000313" key="8">
    <source>
        <dbReference type="EMBL" id="MCW7753842.1"/>
    </source>
</evidence>
<evidence type="ECO:0000256" key="1">
    <source>
        <dbReference type="ARBA" id="ARBA00004442"/>
    </source>
</evidence>
<sequence length="807" mass="89365">MGRYLFFTLCLLLAGVQGWAGTALPVVRIAIVEDGPSARYGGVDRLQKEIFDLVGKEFDIRFPEALHFSGNWNIADIRRELRMALGSQEADMVIGAGVIASHILAHERSLPLPGIGAVVIAADLQQFPESGGSSGVKNLNYIKSFENFERDMGAFRKMVPFDRLAVIGDVSILEAIPDLGLRTGMLGKGFDLEIDFVPAVDDANSVLAAISHGVGAVLVTPLQRFSPEEFCRLVDGFIEKGLPSFSLWGREEVERGILAGMAPSQRIDRLARRVALHVQQILLGREAGTLSVAFYPDVDFTVNMETARRIQVYPDWDVLLEADLIHEVPAVTGTHLSLKNAVQEAMAANLDLALAEREKAISRVLARKERASLRPQAGVTVEGQLTDRKNAAASLGRQPEEEVWAAITLRQILFSERSQSLADVADIEVRSREVLERQVRLDIAETAARAFLNALRADRMARIRKQDLDLTRANLVRAKNRREVGYAGPSEVYRWESRLASARKALLDARAGLRQAEIQLNRVLHRRLDAPVYPEDTRVSDPLFFVSDPRIRWFSENPRRMGVFHDFVVAEARDRSPELEQIALAMKAAERSIRAARRAWYIPELVAEGALRQRLVAQGDGSGAMSVDLAPGLPPVHLPEREDFGWQVGLRASYPVFTGGARPAVLDEGLERLEALRTRRLQTAEGLEARMRVALYATEASWPGIRLSGDAAESARNNMNLVTDAYERGVVSAMDLLDAQHALLVAEEMSAASVYDFLKDLMAVQRLLGNVDFSATLEERDAMFVRLKDYYEKNGLSVPGIGKENKP</sequence>
<dbReference type="InterPro" id="IPR051906">
    <property type="entry name" value="TolC-like"/>
</dbReference>
<protein>
    <submittedName>
        <fullName evidence="8">TolC family protein</fullName>
    </submittedName>
</protein>
<accession>A0ABT3NA47</accession>
<evidence type="ECO:0000256" key="2">
    <source>
        <dbReference type="ARBA" id="ARBA00007613"/>
    </source>
</evidence>
<organism evidence="8 9">
    <name type="scientific">Desulfobotulus pelophilus</name>
    <dbReference type="NCBI Taxonomy" id="2823377"/>
    <lineage>
        <taxon>Bacteria</taxon>
        <taxon>Pseudomonadati</taxon>
        <taxon>Thermodesulfobacteriota</taxon>
        <taxon>Desulfobacteria</taxon>
        <taxon>Desulfobacterales</taxon>
        <taxon>Desulfobacteraceae</taxon>
        <taxon>Desulfobotulus</taxon>
    </lineage>
</organism>
<comment type="subcellular location">
    <subcellularLocation>
        <location evidence="1">Cell outer membrane</location>
    </subcellularLocation>
</comment>
<evidence type="ECO:0000256" key="6">
    <source>
        <dbReference type="ARBA" id="ARBA00023136"/>
    </source>
</evidence>
<evidence type="ECO:0000256" key="5">
    <source>
        <dbReference type="ARBA" id="ARBA00022692"/>
    </source>
</evidence>
<keyword evidence="6" id="KW-0472">Membrane</keyword>
<comment type="caution">
    <text evidence="8">The sequence shown here is derived from an EMBL/GenBank/DDBJ whole genome shotgun (WGS) entry which is preliminary data.</text>
</comment>
<keyword evidence="9" id="KW-1185">Reference proteome</keyword>
<keyword evidence="3" id="KW-0813">Transport</keyword>